<proteinExistence type="predicted"/>
<accession>X0PV65</accession>
<feature type="transmembrane region" description="Helical" evidence="1">
    <location>
        <begin position="12"/>
        <end position="33"/>
    </location>
</feature>
<keyword evidence="1" id="KW-0472">Membrane</keyword>
<name>X0PV65_9LACO</name>
<dbReference type="AlphaFoldDB" id="X0PV65"/>
<evidence type="ECO:0000256" key="1">
    <source>
        <dbReference type="SAM" id="Phobius"/>
    </source>
</evidence>
<evidence type="ECO:0000313" key="2">
    <source>
        <dbReference type="EMBL" id="KRM33363.1"/>
    </source>
</evidence>
<dbReference type="PATRIC" id="fig|1423734.3.peg.2980"/>
<keyword evidence="3" id="KW-1185">Reference proteome</keyword>
<dbReference type="Pfam" id="PF09682">
    <property type="entry name" value="Phage_holin_6_1"/>
    <property type="match status" value="1"/>
</dbReference>
<comment type="caution">
    <text evidence="2">The sequence shown here is derived from an EMBL/GenBank/DDBJ whole genome shotgun (WGS) entry which is preliminary data.</text>
</comment>
<dbReference type="RefSeq" id="WP_035456335.1">
    <property type="nucleotide sequence ID" value="NZ_AZGA01000054.1"/>
</dbReference>
<dbReference type="EMBL" id="AZGA01000054">
    <property type="protein sequence ID" value="KRM33363.1"/>
    <property type="molecule type" value="Genomic_DNA"/>
</dbReference>
<organism evidence="2 3">
    <name type="scientific">Agrilactobacillus composti DSM 18527 = JCM 14202</name>
    <dbReference type="NCBI Taxonomy" id="1423734"/>
    <lineage>
        <taxon>Bacteria</taxon>
        <taxon>Bacillati</taxon>
        <taxon>Bacillota</taxon>
        <taxon>Bacilli</taxon>
        <taxon>Lactobacillales</taxon>
        <taxon>Lactobacillaceae</taxon>
        <taxon>Agrilactobacillus</taxon>
    </lineage>
</organism>
<dbReference type="InterPro" id="IPR010026">
    <property type="entry name" value="Phage_holin_LL-H"/>
</dbReference>
<evidence type="ECO:0000313" key="3">
    <source>
        <dbReference type="Proteomes" id="UP000051236"/>
    </source>
</evidence>
<keyword evidence="1" id="KW-1133">Transmembrane helix</keyword>
<protein>
    <recommendedName>
        <fullName evidence="4">Phage holin, LL-H family</fullName>
    </recommendedName>
</protein>
<reference evidence="2 3" key="1">
    <citation type="journal article" date="2015" name="Genome Announc.">
        <title>Expanding the biotechnology potential of lactobacilli through comparative genomics of 213 strains and associated genera.</title>
        <authorList>
            <person name="Sun Z."/>
            <person name="Harris H.M."/>
            <person name="McCann A."/>
            <person name="Guo C."/>
            <person name="Argimon S."/>
            <person name="Zhang W."/>
            <person name="Yang X."/>
            <person name="Jeffery I.B."/>
            <person name="Cooney J.C."/>
            <person name="Kagawa T.F."/>
            <person name="Liu W."/>
            <person name="Song Y."/>
            <person name="Salvetti E."/>
            <person name="Wrobel A."/>
            <person name="Rasinkangas P."/>
            <person name="Parkhill J."/>
            <person name="Rea M.C."/>
            <person name="O'Sullivan O."/>
            <person name="Ritari J."/>
            <person name="Douillard F.P."/>
            <person name="Paul Ross R."/>
            <person name="Yang R."/>
            <person name="Briner A.E."/>
            <person name="Felis G.E."/>
            <person name="de Vos W.M."/>
            <person name="Barrangou R."/>
            <person name="Klaenhammer T.R."/>
            <person name="Caufield P.W."/>
            <person name="Cui Y."/>
            <person name="Zhang H."/>
            <person name="O'Toole P.W."/>
        </authorList>
    </citation>
    <scope>NUCLEOTIDE SEQUENCE [LARGE SCALE GENOMIC DNA]</scope>
    <source>
        <strain evidence="2 3">DSM 18527</strain>
    </source>
</reference>
<dbReference type="STRING" id="1423734.FC83_GL002931"/>
<keyword evidence="1" id="KW-0812">Transmembrane</keyword>
<dbReference type="Proteomes" id="UP000051236">
    <property type="component" value="Unassembled WGS sequence"/>
</dbReference>
<sequence>MNQNWNIILYQIILPIVILIVSGYLIPLIRSLAKNQKNVVKKQSLNSLADILDALDKIASTQVAQIEANKSTNVVGLDKKRTATKATNAQARSLGINTSGIDISAIVESAFSAKKQELHSNYRTSTSTTIK</sequence>
<evidence type="ECO:0008006" key="4">
    <source>
        <dbReference type="Google" id="ProtNLM"/>
    </source>
</evidence>
<gene>
    <name evidence="2" type="ORF">FC83_GL002931</name>
</gene>